<dbReference type="AlphaFoldDB" id="A0A0D2E9Q7"/>
<evidence type="ECO:0000313" key="2">
    <source>
        <dbReference type="EMBL" id="KIW51385.1"/>
    </source>
</evidence>
<evidence type="ECO:0000313" key="3">
    <source>
        <dbReference type="Proteomes" id="UP000054342"/>
    </source>
</evidence>
<proteinExistence type="predicted"/>
<dbReference type="Proteomes" id="UP000054342">
    <property type="component" value="Unassembled WGS sequence"/>
</dbReference>
<dbReference type="GeneID" id="25332020"/>
<evidence type="ECO:0000256" key="1">
    <source>
        <dbReference type="SAM" id="MobiDB-lite"/>
    </source>
</evidence>
<sequence length="218" mass="22196">MADFSYMAGPFSVPAPPGRGPIDPLFGLPFTPSFSKFQPDPMDSTTSLSPSPTTLSSMTSSATSSVVALSEILSNPPPFSPLESVDSMLTVSPTSDSATQGGPALATSAPSTSLISIPSPTFLLAWPQPTTKLLTITMPATTANKTVTTQVTVAVTTASISTVTLPLSSSATSAENFTTPLPSASAVDDPLDSITTITHISQIAIGLVFGILFLTAAS</sequence>
<feature type="region of interest" description="Disordered" evidence="1">
    <location>
        <begin position="37"/>
        <end position="57"/>
    </location>
</feature>
<organism evidence="2 3">
    <name type="scientific">Exophiala xenobiotica</name>
    <dbReference type="NCBI Taxonomy" id="348802"/>
    <lineage>
        <taxon>Eukaryota</taxon>
        <taxon>Fungi</taxon>
        <taxon>Dikarya</taxon>
        <taxon>Ascomycota</taxon>
        <taxon>Pezizomycotina</taxon>
        <taxon>Eurotiomycetes</taxon>
        <taxon>Chaetothyriomycetidae</taxon>
        <taxon>Chaetothyriales</taxon>
        <taxon>Herpotrichiellaceae</taxon>
        <taxon>Exophiala</taxon>
    </lineage>
</organism>
<name>A0A0D2E9Q7_9EURO</name>
<accession>A0A0D2E9Q7</accession>
<gene>
    <name evidence="2" type="ORF">PV05_10112</name>
</gene>
<dbReference type="EMBL" id="KN847322">
    <property type="protein sequence ID" value="KIW51385.1"/>
    <property type="molecule type" value="Genomic_DNA"/>
</dbReference>
<dbReference type="HOGENOM" id="CLU_1266908_0_0_1"/>
<reference evidence="2 3" key="1">
    <citation type="submission" date="2015-01" db="EMBL/GenBank/DDBJ databases">
        <title>The Genome Sequence of Exophiala xenobiotica CBS118157.</title>
        <authorList>
            <consortium name="The Broad Institute Genomics Platform"/>
            <person name="Cuomo C."/>
            <person name="de Hoog S."/>
            <person name="Gorbushina A."/>
            <person name="Stielow B."/>
            <person name="Teixiera M."/>
            <person name="Abouelleil A."/>
            <person name="Chapman S.B."/>
            <person name="Priest M."/>
            <person name="Young S.K."/>
            <person name="Wortman J."/>
            <person name="Nusbaum C."/>
            <person name="Birren B."/>
        </authorList>
    </citation>
    <scope>NUCLEOTIDE SEQUENCE [LARGE SCALE GENOMIC DNA]</scope>
    <source>
        <strain evidence="2 3">CBS 118157</strain>
    </source>
</reference>
<dbReference type="RefSeq" id="XP_013311969.1">
    <property type="nucleotide sequence ID" value="XM_013456515.1"/>
</dbReference>
<protein>
    <submittedName>
        <fullName evidence="2">Uncharacterized protein</fullName>
    </submittedName>
</protein>
<dbReference type="OrthoDB" id="10630504at2759"/>
<feature type="compositionally biased region" description="Low complexity" evidence="1">
    <location>
        <begin position="39"/>
        <end position="57"/>
    </location>
</feature>
<keyword evidence="3" id="KW-1185">Reference proteome</keyword>